<accession>A0A1R1S0U1</accession>
<keyword evidence="2" id="KW-1185">Reference proteome</keyword>
<name>A0A1R1QWB1_9BACI</name>
<reference evidence="1 2" key="1">
    <citation type="submission" date="2017-01" db="EMBL/GenBank/DDBJ databases">
        <title>Bacillus phylogenomics.</title>
        <authorList>
            <person name="Dunlap C."/>
        </authorList>
    </citation>
    <scope>NUCLEOTIDE SEQUENCE [LARGE SCALE GENOMIC DNA]</scope>
    <source>
        <strain evidence="1 2">NRRL B-41282</strain>
    </source>
</reference>
<dbReference type="EMBL" id="MTJL01000005">
    <property type="protein sequence ID" value="OMI08940.1"/>
    <property type="molecule type" value="Genomic_DNA"/>
</dbReference>
<protein>
    <submittedName>
        <fullName evidence="1">Uncharacterized protein</fullName>
    </submittedName>
</protein>
<gene>
    <name evidence="1" type="ORF">BW143_02505</name>
</gene>
<evidence type="ECO:0000313" key="2">
    <source>
        <dbReference type="Proteomes" id="UP000187367"/>
    </source>
</evidence>
<comment type="caution">
    <text evidence="1">The sequence shown here is derived from an EMBL/GenBank/DDBJ whole genome shotgun (WGS) entry which is preliminary data.</text>
</comment>
<sequence length="92" mass="10218">MRLGALSHAKNPIIKKESALHSLQIVDQILKRFKVLGFGHPFSVTRNLCSLGRGSIGLSQDVMRTVFGQDVRALNRRSLLLDVMTAAFRQDA</sequence>
<dbReference type="AlphaFoldDB" id="A0A1R1QWB1"/>
<accession>A0A1R1QWB1</accession>
<organism evidence="1 2">
    <name type="scientific">Bacillus swezeyi</name>
    <dbReference type="NCBI Taxonomy" id="1925020"/>
    <lineage>
        <taxon>Bacteria</taxon>
        <taxon>Bacillati</taxon>
        <taxon>Bacillota</taxon>
        <taxon>Bacilli</taxon>
        <taxon>Bacillales</taxon>
        <taxon>Bacillaceae</taxon>
        <taxon>Bacillus</taxon>
    </lineage>
</organism>
<proteinExistence type="predicted"/>
<evidence type="ECO:0000313" key="1">
    <source>
        <dbReference type="EMBL" id="OMI08940.1"/>
    </source>
</evidence>
<dbReference type="Proteomes" id="UP000187367">
    <property type="component" value="Unassembled WGS sequence"/>
</dbReference>